<dbReference type="GO" id="GO:0030288">
    <property type="term" value="C:outer membrane-bounded periplasmic space"/>
    <property type="evidence" value="ECO:0007669"/>
    <property type="project" value="TreeGrafter"/>
</dbReference>
<dbReference type="HOGENOM" id="CLU_1114456_0_0_9"/>
<gene>
    <name evidence="3" type="ORF">UAU_01705</name>
</gene>
<evidence type="ECO:0000313" key="3">
    <source>
        <dbReference type="EMBL" id="EOH94783.1"/>
    </source>
</evidence>
<feature type="compositionally biased region" description="Low complexity" evidence="1">
    <location>
        <begin position="41"/>
        <end position="70"/>
    </location>
</feature>
<dbReference type="Gene3D" id="3.60.21.10">
    <property type="match status" value="1"/>
</dbReference>
<feature type="domain" description="Calcineurin-like phosphoesterase" evidence="2">
    <location>
        <begin position="91"/>
        <end position="203"/>
    </location>
</feature>
<dbReference type="InterPro" id="IPR004843">
    <property type="entry name" value="Calcineurin-like_PHP"/>
</dbReference>
<dbReference type="PROSITE" id="PS00786">
    <property type="entry name" value="5_NUCLEOTIDASE_2"/>
    <property type="match status" value="1"/>
</dbReference>
<evidence type="ECO:0000256" key="1">
    <source>
        <dbReference type="SAM" id="MobiDB-lite"/>
    </source>
</evidence>
<dbReference type="InterPro" id="IPR006179">
    <property type="entry name" value="5_nucleotidase/apyrase"/>
</dbReference>
<dbReference type="GO" id="GO:0016788">
    <property type="term" value="F:hydrolase activity, acting on ester bonds"/>
    <property type="evidence" value="ECO:0007669"/>
    <property type="project" value="InterPro"/>
</dbReference>
<accession>R2QHW3</accession>
<dbReference type="InterPro" id="IPR006146">
    <property type="entry name" value="5'-Nucleotdase_CS"/>
</dbReference>
<dbReference type="AlphaFoldDB" id="R2QHW3"/>
<dbReference type="SUPFAM" id="SSF56300">
    <property type="entry name" value="Metallo-dependent phosphatases"/>
    <property type="match status" value="1"/>
</dbReference>
<evidence type="ECO:0000259" key="2">
    <source>
        <dbReference type="Pfam" id="PF00149"/>
    </source>
</evidence>
<feature type="compositionally biased region" description="Basic and acidic residues" evidence="1">
    <location>
        <begin position="71"/>
        <end position="83"/>
    </location>
</feature>
<organism evidence="3 4">
    <name type="scientific">Enterococcus pallens ATCC BAA-351</name>
    <dbReference type="NCBI Taxonomy" id="1158607"/>
    <lineage>
        <taxon>Bacteria</taxon>
        <taxon>Bacillati</taxon>
        <taxon>Bacillota</taxon>
        <taxon>Bacilli</taxon>
        <taxon>Lactobacillales</taxon>
        <taxon>Enterococcaceae</taxon>
        <taxon>Enterococcus</taxon>
    </lineage>
</organism>
<dbReference type="eggNOG" id="COG0737">
    <property type="taxonomic scope" value="Bacteria"/>
</dbReference>
<dbReference type="GO" id="GO:0009166">
    <property type="term" value="P:nucleotide catabolic process"/>
    <property type="evidence" value="ECO:0007669"/>
    <property type="project" value="InterPro"/>
</dbReference>
<dbReference type="PANTHER" id="PTHR11575">
    <property type="entry name" value="5'-NUCLEOTIDASE-RELATED"/>
    <property type="match status" value="1"/>
</dbReference>
<dbReference type="Pfam" id="PF00149">
    <property type="entry name" value="Metallophos"/>
    <property type="match status" value="1"/>
</dbReference>
<dbReference type="OrthoDB" id="9801679at2"/>
<dbReference type="InterPro" id="IPR029052">
    <property type="entry name" value="Metallo-depent_PP-like"/>
</dbReference>
<dbReference type="STRING" id="160454.RV10_GL001645"/>
<dbReference type="PATRIC" id="fig|1158607.3.peg.1674"/>
<sequence length="249" mass="26964">MKEQKWKRFMKVWHITLVMGLLMGTAAPVLGLAEEMSSQASSQIEETATSSTSETKASQTAKATTETTTAADEKKTAPKAAADDTGTKKITILGTSDVHGQLWNYSYEDKKETPVGLAQVSSAVQAARSQNQNGTVLIDNGDMVQGTILTDDLYNTKEGYKDKAHPMIKAMNYMKYDAMVLGNHEFNFGLPLIEKIKSEASFPILSANTYKKADGSNFVGSTTIKELDFDGDSTTDLKVGVIGLTMPVT</sequence>
<feature type="region of interest" description="Disordered" evidence="1">
    <location>
        <begin position="41"/>
        <end position="83"/>
    </location>
</feature>
<protein>
    <recommendedName>
        <fullName evidence="2">Calcineurin-like phosphoesterase domain-containing protein</fullName>
    </recommendedName>
</protein>
<dbReference type="RefSeq" id="WP_010756711.1">
    <property type="nucleotide sequence ID" value="NZ_ASWD01000006.1"/>
</dbReference>
<dbReference type="PANTHER" id="PTHR11575:SF6">
    <property type="entry name" value="2',3'-CYCLIC-NUCLEOTIDE 2'-PHOSPHODIESTERASE_3'-NUCLEOTIDASE"/>
    <property type="match status" value="1"/>
</dbReference>
<dbReference type="GO" id="GO:0000166">
    <property type="term" value="F:nucleotide binding"/>
    <property type="evidence" value="ECO:0007669"/>
    <property type="project" value="InterPro"/>
</dbReference>
<evidence type="ECO:0000313" key="4">
    <source>
        <dbReference type="Proteomes" id="UP000013782"/>
    </source>
</evidence>
<proteinExistence type="predicted"/>
<comment type="caution">
    <text evidence="3">The sequence shown here is derived from an EMBL/GenBank/DDBJ whole genome shotgun (WGS) entry which is preliminary data.</text>
</comment>
<name>R2QHW3_9ENTE</name>
<reference evidence="3 4" key="1">
    <citation type="submission" date="2013-02" db="EMBL/GenBank/DDBJ databases">
        <title>The Genome Sequence of Enterococcus pallens BAA-351.</title>
        <authorList>
            <consortium name="The Broad Institute Genome Sequencing Platform"/>
            <consortium name="The Broad Institute Genome Sequencing Center for Infectious Disease"/>
            <person name="Earl A.M."/>
            <person name="Gilmore M.S."/>
            <person name="Lebreton F."/>
            <person name="Walker B."/>
            <person name="Young S.K."/>
            <person name="Zeng Q."/>
            <person name="Gargeya S."/>
            <person name="Fitzgerald M."/>
            <person name="Haas B."/>
            <person name="Abouelleil A."/>
            <person name="Alvarado L."/>
            <person name="Arachchi H.M."/>
            <person name="Berlin A.M."/>
            <person name="Chapman S.B."/>
            <person name="Dewar J."/>
            <person name="Goldberg J."/>
            <person name="Griggs A."/>
            <person name="Gujja S."/>
            <person name="Hansen M."/>
            <person name="Howarth C."/>
            <person name="Imamovic A."/>
            <person name="Larimer J."/>
            <person name="McCowan C."/>
            <person name="Murphy C."/>
            <person name="Neiman D."/>
            <person name="Pearson M."/>
            <person name="Priest M."/>
            <person name="Roberts A."/>
            <person name="Saif S."/>
            <person name="Shea T."/>
            <person name="Sisk P."/>
            <person name="Sykes S."/>
            <person name="Wortman J."/>
            <person name="Nusbaum C."/>
            <person name="Birren B."/>
        </authorList>
    </citation>
    <scope>NUCLEOTIDE SEQUENCE [LARGE SCALE GENOMIC DNA]</scope>
    <source>
        <strain evidence="3 4">ATCC BAA-351</strain>
    </source>
</reference>
<dbReference type="Proteomes" id="UP000013782">
    <property type="component" value="Unassembled WGS sequence"/>
</dbReference>
<dbReference type="GO" id="GO:0046872">
    <property type="term" value="F:metal ion binding"/>
    <property type="evidence" value="ECO:0007669"/>
    <property type="project" value="InterPro"/>
</dbReference>
<keyword evidence="4" id="KW-1185">Reference proteome</keyword>
<dbReference type="EMBL" id="AJAQ01000014">
    <property type="protein sequence ID" value="EOH94783.1"/>
    <property type="molecule type" value="Genomic_DNA"/>
</dbReference>